<dbReference type="PANTHER" id="PTHR10194">
    <property type="entry name" value="RAS GTPASE-ACTIVATING PROTEINS"/>
    <property type="match status" value="1"/>
</dbReference>
<feature type="domain" description="C2" evidence="9">
    <location>
        <begin position="48"/>
        <end position="182"/>
    </location>
</feature>
<sequence>MCVCVTNSLSAAGCVVCSVCVCVCVMCVWCVMCVCVTNSLSLQCVGVPGPAHRECVCVVCSVCGVFSLCSVLECQGLPIVNGQCDPYAAVSLLGPSRSEAKKTKVKRKTNNPQFDETFYFEVTRPLSHTKRQFDVEEEGVDKLALRVDLWNASNLKFGDEFLGGVRVPLRALGQAGVHDAWYFLIRGSVDCFNVFPSQPVSASAAHILGEVCREKQEAAIPLVRLFLHYGNILPFLSAVAHAEVNRTQDPNTIFRGNSLTSKCIDETMKLAGNHYLQVTLRSMIDEICTDHKPCEIDPVKLKESENLETNRENLRQYVDRIFNMITTSGVRCPTVMCDIFFSLRESAATRFEVDQDVRYTAVSSFIFLRFFAPAILSPNLFQLRPHHPDPATSRTLTLISKTIQTLGSLAKSKSASFKETYMAAFYDYFNEQKYGDAVKNFLDLISSSGRWNQKSIETPIMLKEGFMIKRAQGRNRFGMKNFKKRWFRLTNHEFTYHKTKGEGALCRIPIENILAVERLEEESFKMKNMFQVIQPERALYIQANNCVEARDWIDILTKVSQCNRKRLSTYHPSAYLNGHWLCCKMSADTEPGCTPCTGGLPANIQLDVDGDREAERIYCLFSTYMNKLVNMQEACGSRSVYDGPEQEEYSCFLIDDPRETYKTLRVIISSVQTLEQQHTKYKRDMFRKTKIGSQDHPIGDKSFQCYIHQQSESSTYSI</sequence>
<dbReference type="GO" id="GO:0008270">
    <property type="term" value="F:zinc ion binding"/>
    <property type="evidence" value="ECO:0007669"/>
    <property type="project" value="UniProtKB-KW"/>
</dbReference>
<dbReference type="GO" id="GO:0035556">
    <property type="term" value="P:intracellular signal transduction"/>
    <property type="evidence" value="ECO:0007669"/>
    <property type="project" value="InterPro"/>
</dbReference>
<keyword evidence="5" id="KW-0862">Zinc</keyword>
<dbReference type="SMART" id="SM00239">
    <property type="entry name" value="C2"/>
    <property type="match status" value="1"/>
</dbReference>
<evidence type="ECO:0000259" key="8">
    <source>
        <dbReference type="PROSITE" id="PS50003"/>
    </source>
</evidence>
<dbReference type="GO" id="GO:0046580">
    <property type="term" value="P:negative regulation of Ras protein signal transduction"/>
    <property type="evidence" value="ECO:0007669"/>
    <property type="project" value="InterPro"/>
</dbReference>
<dbReference type="Proteomes" id="UP000694402">
    <property type="component" value="Unassembled WGS sequence"/>
</dbReference>
<dbReference type="InterPro" id="IPR035892">
    <property type="entry name" value="C2_domain_sf"/>
</dbReference>
<dbReference type="SUPFAM" id="SSF49562">
    <property type="entry name" value="C2 domain (Calcium/lipid-binding domain, CaLB)"/>
    <property type="match status" value="1"/>
</dbReference>
<keyword evidence="1" id="KW-0343">GTPase activation</keyword>
<dbReference type="SUPFAM" id="SSF48350">
    <property type="entry name" value="GTPase activation domain, GAP"/>
    <property type="match status" value="1"/>
</dbReference>
<keyword evidence="12" id="KW-1185">Reference proteome</keyword>
<feature type="domain" description="PH" evidence="8">
    <location>
        <begin position="460"/>
        <end position="561"/>
    </location>
</feature>
<dbReference type="PROSITE" id="PS50018">
    <property type="entry name" value="RAS_GTPASE_ACTIV_2"/>
    <property type="match status" value="1"/>
</dbReference>
<dbReference type="InterPro" id="IPR001562">
    <property type="entry name" value="Znf_Btk_motif"/>
</dbReference>
<proteinExistence type="predicted"/>
<dbReference type="Gene3D" id="2.60.40.150">
    <property type="entry name" value="C2 domain"/>
    <property type="match status" value="1"/>
</dbReference>
<dbReference type="InterPro" id="IPR000008">
    <property type="entry name" value="C2_dom"/>
</dbReference>
<dbReference type="InterPro" id="IPR008936">
    <property type="entry name" value="Rho_GTPase_activation_prot"/>
</dbReference>
<keyword evidence="4 6" id="KW-0863">Zinc-finger</keyword>
<dbReference type="FunFam" id="1.10.506.10:FF:000011">
    <property type="entry name" value="Ras GTPase-activating protein 2 isoform 3"/>
    <property type="match status" value="1"/>
</dbReference>
<protein>
    <recommendedName>
        <fullName evidence="13">RAS p21 protein activator 3</fullName>
    </recommendedName>
</protein>
<dbReference type="GeneTree" id="ENSGT00940000157953"/>
<reference evidence="11" key="2">
    <citation type="submission" date="2025-08" db="UniProtKB">
        <authorList>
            <consortium name="Ensembl"/>
        </authorList>
    </citation>
    <scope>IDENTIFICATION</scope>
</reference>
<evidence type="ECO:0000259" key="10">
    <source>
        <dbReference type="PROSITE" id="PS50018"/>
    </source>
</evidence>
<dbReference type="Pfam" id="PF00616">
    <property type="entry name" value="RasGAP"/>
    <property type="match status" value="1"/>
</dbReference>
<gene>
    <name evidence="11" type="primary">LOC121844491</name>
</gene>
<keyword evidence="3" id="KW-0677">Repeat</keyword>
<dbReference type="PROSITE" id="PS00509">
    <property type="entry name" value="RAS_GTPASE_ACTIV_1"/>
    <property type="match status" value="1"/>
</dbReference>
<evidence type="ECO:0000256" key="4">
    <source>
        <dbReference type="ARBA" id="ARBA00022771"/>
    </source>
</evidence>
<dbReference type="Gene3D" id="2.30.29.30">
    <property type="entry name" value="Pleckstrin-homology domain (PH domain)/Phosphotyrosine-binding domain (PTB)"/>
    <property type="match status" value="1"/>
</dbReference>
<dbReference type="SMART" id="SM00233">
    <property type="entry name" value="PH"/>
    <property type="match status" value="1"/>
</dbReference>
<dbReference type="Pfam" id="PF00779">
    <property type="entry name" value="BTK"/>
    <property type="match status" value="1"/>
</dbReference>
<dbReference type="SMART" id="SM00107">
    <property type="entry name" value="BTK"/>
    <property type="match status" value="1"/>
</dbReference>
<dbReference type="Pfam" id="PF00169">
    <property type="entry name" value="PH"/>
    <property type="match status" value="1"/>
</dbReference>
<dbReference type="PROSITE" id="PS50003">
    <property type="entry name" value="PH_DOMAIN"/>
    <property type="match status" value="1"/>
</dbReference>
<evidence type="ECO:0000256" key="3">
    <source>
        <dbReference type="ARBA" id="ARBA00022737"/>
    </source>
</evidence>
<dbReference type="InterPro" id="IPR001936">
    <property type="entry name" value="RasGAP_dom"/>
</dbReference>
<dbReference type="Gene3D" id="1.10.506.10">
    <property type="entry name" value="GTPase Activation - p120gap, domain 1"/>
    <property type="match status" value="1"/>
</dbReference>
<dbReference type="GO" id="GO:0005096">
    <property type="term" value="F:GTPase activator activity"/>
    <property type="evidence" value="ECO:0007669"/>
    <property type="project" value="UniProtKB-KW"/>
</dbReference>
<reference evidence="11" key="3">
    <citation type="submission" date="2025-09" db="UniProtKB">
        <authorList>
            <consortium name="Ensembl"/>
        </authorList>
    </citation>
    <scope>IDENTIFICATION</scope>
</reference>
<feature type="domain" description="Ras-GAP" evidence="10">
    <location>
        <begin position="214"/>
        <end position="408"/>
    </location>
</feature>
<evidence type="ECO:0000256" key="1">
    <source>
        <dbReference type="ARBA" id="ARBA00022468"/>
    </source>
</evidence>
<evidence type="ECO:0000313" key="12">
    <source>
        <dbReference type="Proteomes" id="UP000694402"/>
    </source>
</evidence>
<evidence type="ECO:0000256" key="6">
    <source>
        <dbReference type="PROSITE-ProRule" id="PRU00432"/>
    </source>
</evidence>
<evidence type="ECO:0000259" key="9">
    <source>
        <dbReference type="PROSITE" id="PS50004"/>
    </source>
</evidence>
<dbReference type="SMART" id="SM00323">
    <property type="entry name" value="RasGAP"/>
    <property type="match status" value="1"/>
</dbReference>
<dbReference type="PANTHER" id="PTHR10194:SF53">
    <property type="entry name" value="RAS GTPASE-ACTIVATING PROTEIN 3"/>
    <property type="match status" value="1"/>
</dbReference>
<reference evidence="12" key="1">
    <citation type="journal article" date="2018" name="PLoS ONE">
        <title>Chinook salmon (Oncorhynchus tshawytscha) genome and transcriptome.</title>
        <authorList>
            <person name="Christensen K.A."/>
            <person name="Leong J.S."/>
            <person name="Sakhrani D."/>
            <person name="Biagi C.A."/>
            <person name="Minkley D.R."/>
            <person name="Withler R.E."/>
            <person name="Rondeau E.B."/>
            <person name="Koop B.F."/>
            <person name="Devlin R.H."/>
        </authorList>
    </citation>
    <scope>NUCLEOTIDE SEQUENCE [LARGE SCALE GENOMIC DNA]</scope>
</reference>
<evidence type="ECO:0000256" key="7">
    <source>
        <dbReference type="SAM" id="SignalP"/>
    </source>
</evidence>
<dbReference type="CDD" id="cd13371">
    <property type="entry name" value="PH_GAP1_mammal-like"/>
    <property type="match status" value="1"/>
</dbReference>
<evidence type="ECO:0008006" key="13">
    <source>
        <dbReference type="Google" id="ProtNLM"/>
    </source>
</evidence>
<keyword evidence="7" id="KW-0732">Signal</keyword>
<organism evidence="11 12">
    <name type="scientific">Oncorhynchus tshawytscha</name>
    <name type="common">Chinook salmon</name>
    <name type="synonym">Salmo tshawytscha</name>
    <dbReference type="NCBI Taxonomy" id="74940"/>
    <lineage>
        <taxon>Eukaryota</taxon>
        <taxon>Metazoa</taxon>
        <taxon>Chordata</taxon>
        <taxon>Craniata</taxon>
        <taxon>Vertebrata</taxon>
        <taxon>Euteleostomi</taxon>
        <taxon>Actinopterygii</taxon>
        <taxon>Neopterygii</taxon>
        <taxon>Teleostei</taxon>
        <taxon>Protacanthopterygii</taxon>
        <taxon>Salmoniformes</taxon>
        <taxon>Salmonidae</taxon>
        <taxon>Salmoninae</taxon>
        <taxon>Oncorhynchus</taxon>
    </lineage>
</organism>
<dbReference type="PROSITE" id="PS51113">
    <property type="entry name" value="ZF_BTK"/>
    <property type="match status" value="1"/>
</dbReference>
<evidence type="ECO:0000256" key="5">
    <source>
        <dbReference type="ARBA" id="ARBA00022833"/>
    </source>
</evidence>
<dbReference type="InterPro" id="IPR023152">
    <property type="entry name" value="RasGAP_CS"/>
</dbReference>
<name>A0AAZ3RXD7_ONCTS</name>
<dbReference type="InterPro" id="IPR037774">
    <property type="entry name" value="RASA3_PH"/>
</dbReference>
<dbReference type="Pfam" id="PF00168">
    <property type="entry name" value="C2"/>
    <property type="match status" value="1"/>
</dbReference>
<dbReference type="InterPro" id="IPR011993">
    <property type="entry name" value="PH-like_dom_sf"/>
</dbReference>
<evidence type="ECO:0000256" key="2">
    <source>
        <dbReference type="ARBA" id="ARBA00022723"/>
    </source>
</evidence>
<dbReference type="PROSITE" id="PS50004">
    <property type="entry name" value="C2"/>
    <property type="match status" value="1"/>
</dbReference>
<accession>A0AAZ3RXD7</accession>
<dbReference type="FunFam" id="2.30.29.30:FF:000144">
    <property type="entry name" value="Ras GTPase-activating protein 2 isoform 3"/>
    <property type="match status" value="1"/>
</dbReference>
<dbReference type="InterPro" id="IPR039360">
    <property type="entry name" value="Ras_GTPase"/>
</dbReference>
<feature type="signal peptide" evidence="7">
    <location>
        <begin position="1"/>
        <end position="17"/>
    </location>
</feature>
<dbReference type="AlphaFoldDB" id="A0AAZ3RXD7"/>
<dbReference type="InterPro" id="IPR001849">
    <property type="entry name" value="PH_domain"/>
</dbReference>
<dbReference type="Ensembl" id="ENSOTST00005142393.1">
    <property type="protein sequence ID" value="ENSOTSP00005144529.1"/>
    <property type="gene ID" value="ENSOTSG00005054956.1"/>
</dbReference>
<feature type="chain" id="PRO_5044201580" description="RAS p21 protein activator 3" evidence="7">
    <location>
        <begin position="18"/>
        <end position="718"/>
    </location>
</feature>
<keyword evidence="2" id="KW-0479">Metal-binding</keyword>
<dbReference type="SUPFAM" id="SSF50729">
    <property type="entry name" value="PH domain-like"/>
    <property type="match status" value="1"/>
</dbReference>
<dbReference type="CDD" id="cd04010">
    <property type="entry name" value="C2B_RasA3"/>
    <property type="match status" value="1"/>
</dbReference>
<evidence type="ECO:0000313" key="11">
    <source>
        <dbReference type="Ensembl" id="ENSOTSP00005144529.1"/>
    </source>
</evidence>